<dbReference type="InterPro" id="IPR025250">
    <property type="entry name" value="DUF4199"/>
</dbReference>
<evidence type="ECO:0000313" key="2">
    <source>
        <dbReference type="EMBL" id="MCF1713074.1"/>
    </source>
</evidence>
<keyword evidence="3" id="KW-1185">Reference proteome</keyword>
<name>A0ABS9BD96_9BACT</name>
<organism evidence="2 3">
    <name type="scientific">Flavihumibacter fluminis</name>
    <dbReference type="NCBI Taxonomy" id="2909236"/>
    <lineage>
        <taxon>Bacteria</taxon>
        <taxon>Pseudomonadati</taxon>
        <taxon>Bacteroidota</taxon>
        <taxon>Chitinophagia</taxon>
        <taxon>Chitinophagales</taxon>
        <taxon>Chitinophagaceae</taxon>
        <taxon>Flavihumibacter</taxon>
    </lineage>
</organism>
<accession>A0ABS9BD96</accession>
<dbReference type="EMBL" id="JAKEVY010000001">
    <property type="protein sequence ID" value="MCF1713074.1"/>
    <property type="molecule type" value="Genomic_DNA"/>
</dbReference>
<evidence type="ECO:0000313" key="3">
    <source>
        <dbReference type="Proteomes" id="UP001200145"/>
    </source>
</evidence>
<comment type="caution">
    <text evidence="2">The sequence shown here is derived from an EMBL/GenBank/DDBJ whole genome shotgun (WGS) entry which is preliminary data.</text>
</comment>
<keyword evidence="1" id="KW-0812">Transmembrane</keyword>
<sequence length="173" mass="20117">MKTIYASALPTGTLLGLLFTGILFFSWKQGIDFMVSFHKYYALLPLVFLSVLGAAYFIEQKQNWSIDWKLIIRFAFLSYIIFEIFYALANYLLFDIVDPSAYLRMVDTLNQEDVQRLKEANAPEEKIKELIKMGEYAKQPITWIQRLVAIGQNLILDFIKSVLIGFIIKQVKR</sequence>
<reference evidence="2 3" key="1">
    <citation type="submission" date="2022-01" db="EMBL/GenBank/DDBJ databases">
        <title>Flavihumibacter sp. nov., isolated from sediment of a river.</title>
        <authorList>
            <person name="Liu H."/>
        </authorList>
    </citation>
    <scope>NUCLEOTIDE SEQUENCE [LARGE SCALE GENOMIC DNA]</scope>
    <source>
        <strain evidence="2 3">RY-1</strain>
    </source>
</reference>
<keyword evidence="1" id="KW-0472">Membrane</keyword>
<proteinExistence type="predicted"/>
<dbReference type="Pfam" id="PF13858">
    <property type="entry name" value="DUF4199"/>
    <property type="match status" value="1"/>
</dbReference>
<dbReference type="Proteomes" id="UP001200145">
    <property type="component" value="Unassembled WGS sequence"/>
</dbReference>
<protein>
    <submittedName>
        <fullName evidence="2">DUF4199 domain-containing protein</fullName>
    </submittedName>
</protein>
<gene>
    <name evidence="2" type="ORF">L0U88_00350</name>
</gene>
<evidence type="ECO:0000256" key="1">
    <source>
        <dbReference type="SAM" id="Phobius"/>
    </source>
</evidence>
<dbReference type="RefSeq" id="WP_234863492.1">
    <property type="nucleotide sequence ID" value="NZ_JAKEVY010000001.1"/>
</dbReference>
<keyword evidence="1" id="KW-1133">Transmembrane helix</keyword>
<feature type="transmembrane region" description="Helical" evidence="1">
    <location>
        <begin position="7"/>
        <end position="27"/>
    </location>
</feature>
<feature type="transmembrane region" description="Helical" evidence="1">
    <location>
        <begin position="39"/>
        <end position="58"/>
    </location>
</feature>
<feature type="transmembrane region" description="Helical" evidence="1">
    <location>
        <begin position="70"/>
        <end position="94"/>
    </location>
</feature>